<dbReference type="InterPro" id="IPR043938">
    <property type="entry name" value="Ligase_CoA_dom"/>
</dbReference>
<dbReference type="EMBL" id="CP159872">
    <property type="protein sequence ID" value="XCM78421.1"/>
    <property type="molecule type" value="Genomic_DNA"/>
</dbReference>
<dbReference type="PROSITE" id="PS51186">
    <property type="entry name" value="GNAT"/>
    <property type="match status" value="1"/>
</dbReference>
<organism evidence="3">
    <name type="scientific">Kitasatospora camelliae</name>
    <dbReference type="NCBI Taxonomy" id="3156397"/>
    <lineage>
        <taxon>Bacteria</taxon>
        <taxon>Bacillati</taxon>
        <taxon>Actinomycetota</taxon>
        <taxon>Actinomycetes</taxon>
        <taxon>Kitasatosporales</taxon>
        <taxon>Streptomycetaceae</taxon>
        <taxon>Kitasatospora</taxon>
    </lineage>
</organism>
<dbReference type="SUPFAM" id="SSF51735">
    <property type="entry name" value="NAD(P)-binding Rossmann-fold domains"/>
    <property type="match status" value="1"/>
</dbReference>
<dbReference type="InterPro" id="IPR036291">
    <property type="entry name" value="NAD(P)-bd_dom_sf"/>
</dbReference>
<feature type="domain" description="N-acetyltransferase" evidence="2">
    <location>
        <begin position="21"/>
        <end position="174"/>
    </location>
</feature>
<reference evidence="3" key="1">
    <citation type="submission" date="2024-06" db="EMBL/GenBank/DDBJ databases">
        <title>The genome sequences of Kitasatospora sp. strain HUAS MG31.</title>
        <authorList>
            <person name="Mo P."/>
        </authorList>
    </citation>
    <scope>NUCLEOTIDE SEQUENCE</scope>
    <source>
        <strain evidence="3">HUAS MG31</strain>
    </source>
</reference>
<dbReference type="Gene3D" id="3.40.50.720">
    <property type="entry name" value="NAD(P)-binding Rossmann-like Domain"/>
    <property type="match status" value="1"/>
</dbReference>
<dbReference type="Pfam" id="PF19045">
    <property type="entry name" value="Ligase_CoA_2"/>
    <property type="match status" value="1"/>
</dbReference>
<dbReference type="Pfam" id="PF13380">
    <property type="entry name" value="CoA_binding_2"/>
    <property type="match status" value="1"/>
</dbReference>
<dbReference type="InterPro" id="IPR003781">
    <property type="entry name" value="CoA-bd"/>
</dbReference>
<sequence>MSAIHHPPAEAEALLADGTTAVIRALVPADRDAVRDLLAARMSEAGRRLRFLGATRRDPLPAADRLCGGTRPDLLALGAWVGEELVGEADCELTAADGRTAELSLAVAEAWHHRGVATPLVERLVQAARERGVTAFEADTLTGNRTVHKPFSDLGLPVHRRLARGGIRVRVSLDESDEHSLQAVDRRGGTADLAGLAALLRPRSVAVVGASRRPGSVGHTVLRKIREGGFTGALWAVNPYAGRIGGEIAYPGLAELPGTPELAVLAVPPAVVPGVARACGAAGVRALVVLASRLDADQARELMYACRRHGMRLVGPNSFGIAQTAPGVRLDAEFGGVVPLPGTAGVAVQSGGVGIALLERLAWLGIGVSSFVSLGDKYDVSGNDLLQWWESDGCTDLALLHVESFGSPRAFSSTARRVSRTLPVLTVDAGRSAAGRRGAASHTAAAATPTVTREALFRQTGITATRSVAELVDTAALLYAQPLPAERGAVAVLSNAGGIGILAADACAEAGLTLPTLPADLAAALAEVLPAGASAVNPVDTTAEVGPAELRAAIDLLARSDAVDALLLCLVPTALTSCRAEEPVRALLDGPARRTIPLAAVLVSQEAPICYLTCADGGLLPSYTDPDAAAHALAHARERARWLAEPPSPLAEPDTVDTAAARRLVDTFLADHPRGGRLDPSTTADLLDCYNLPMSASIMAVDEYETVLAAQSLSRLGHDGAIVLKAYRPESARSPAQDAVRTGLRGDAQVRAAYRELADRPGARMAGAVVQPMAAPGLELLAGVVQDPVFGPLVVLGLGGTAADHPDARSARLVPLTERDLAGMLTDLPGTPLPPGRSGSPPPGLPGLRQVLAGLSRMAADLPQLAEADLNPLIARPDGLLCVDARIRLEPRPSFDPYLRRPHAPATTPEARQP</sequence>
<dbReference type="SUPFAM" id="SSF55729">
    <property type="entry name" value="Acyl-CoA N-acyltransferases (Nat)"/>
    <property type="match status" value="1"/>
</dbReference>
<dbReference type="SMART" id="SM00881">
    <property type="entry name" value="CoA_binding"/>
    <property type="match status" value="1"/>
</dbReference>
<dbReference type="GO" id="GO:0016747">
    <property type="term" value="F:acyltransferase activity, transferring groups other than amino-acyl groups"/>
    <property type="evidence" value="ECO:0007669"/>
    <property type="project" value="InterPro"/>
</dbReference>
<dbReference type="EC" id="2.3.1.-" evidence="3"/>
<dbReference type="InterPro" id="IPR016102">
    <property type="entry name" value="Succinyl-CoA_synth-like"/>
</dbReference>
<dbReference type="PANTHER" id="PTHR42793:SF1">
    <property type="entry name" value="PEPTIDYL-LYSINE N-ACETYLTRANSFERASE PATZ"/>
    <property type="match status" value="1"/>
</dbReference>
<dbReference type="AlphaFoldDB" id="A0AAU8JRC1"/>
<evidence type="ECO:0000259" key="2">
    <source>
        <dbReference type="PROSITE" id="PS51186"/>
    </source>
</evidence>
<dbReference type="Gene3D" id="3.30.1490.20">
    <property type="entry name" value="ATP-grasp fold, A domain"/>
    <property type="match status" value="1"/>
</dbReference>
<dbReference type="SUPFAM" id="SSF56059">
    <property type="entry name" value="Glutathione synthetase ATP-binding domain-like"/>
    <property type="match status" value="1"/>
</dbReference>
<evidence type="ECO:0000313" key="3">
    <source>
        <dbReference type="EMBL" id="XCM78421.1"/>
    </source>
</evidence>
<dbReference type="Pfam" id="PF13549">
    <property type="entry name" value="ATP-grasp_5"/>
    <property type="match status" value="1"/>
</dbReference>
<dbReference type="InterPro" id="IPR000182">
    <property type="entry name" value="GNAT_dom"/>
</dbReference>
<keyword evidence="3" id="KW-0808">Transferase</keyword>
<dbReference type="Pfam" id="PF00583">
    <property type="entry name" value="Acetyltransf_1"/>
    <property type="match status" value="1"/>
</dbReference>
<evidence type="ECO:0000256" key="1">
    <source>
        <dbReference type="SAM" id="MobiDB-lite"/>
    </source>
</evidence>
<dbReference type="Gene3D" id="3.40.630.30">
    <property type="match status" value="1"/>
</dbReference>
<dbReference type="GO" id="GO:0005524">
    <property type="term" value="F:ATP binding"/>
    <property type="evidence" value="ECO:0007669"/>
    <property type="project" value="InterPro"/>
</dbReference>
<keyword evidence="3" id="KW-0012">Acyltransferase</keyword>
<dbReference type="SUPFAM" id="SSF52210">
    <property type="entry name" value="Succinyl-CoA synthetase domains"/>
    <property type="match status" value="2"/>
</dbReference>
<dbReference type="Pfam" id="PF13607">
    <property type="entry name" value="Succ_CoA_lig"/>
    <property type="match status" value="1"/>
</dbReference>
<accession>A0AAU8JRC1</accession>
<name>A0AAU8JRC1_9ACTN</name>
<feature type="compositionally biased region" description="Pro residues" evidence="1">
    <location>
        <begin position="831"/>
        <end position="845"/>
    </location>
</feature>
<dbReference type="KEGG" id="kcm:ABWK59_05515"/>
<dbReference type="GO" id="GO:0043758">
    <property type="term" value="F:acetate-CoA ligase (ADP-forming) activity"/>
    <property type="evidence" value="ECO:0007669"/>
    <property type="project" value="InterPro"/>
</dbReference>
<protein>
    <submittedName>
        <fullName evidence="3">GNAT family N-acetyltransferase</fullName>
        <ecNumber evidence="3">2.3.1.-</ecNumber>
    </submittedName>
</protein>
<dbReference type="InterPro" id="IPR013815">
    <property type="entry name" value="ATP_grasp_subdomain_1"/>
</dbReference>
<feature type="region of interest" description="Disordered" evidence="1">
    <location>
        <begin position="893"/>
        <end position="914"/>
    </location>
</feature>
<dbReference type="Gene3D" id="3.30.470.20">
    <property type="entry name" value="ATP-grasp fold, B domain"/>
    <property type="match status" value="1"/>
</dbReference>
<dbReference type="InterPro" id="IPR032875">
    <property type="entry name" value="Succ_CoA_lig_flav_dom"/>
</dbReference>
<dbReference type="CDD" id="cd04301">
    <property type="entry name" value="NAT_SF"/>
    <property type="match status" value="1"/>
</dbReference>
<dbReference type="Gene3D" id="3.40.50.261">
    <property type="entry name" value="Succinyl-CoA synthetase domains"/>
    <property type="match status" value="2"/>
</dbReference>
<feature type="region of interest" description="Disordered" evidence="1">
    <location>
        <begin position="827"/>
        <end position="846"/>
    </location>
</feature>
<gene>
    <name evidence="3" type="ORF">ABWK59_05515</name>
</gene>
<dbReference type="PANTHER" id="PTHR42793">
    <property type="entry name" value="COA BINDING DOMAIN CONTAINING PROTEIN"/>
    <property type="match status" value="1"/>
</dbReference>
<dbReference type="RefSeq" id="WP_354638298.1">
    <property type="nucleotide sequence ID" value="NZ_CP159872.1"/>
</dbReference>
<proteinExistence type="predicted"/>
<dbReference type="InterPro" id="IPR016181">
    <property type="entry name" value="Acyl_CoA_acyltransferase"/>
</dbReference>